<dbReference type="RefSeq" id="WP_111409795.1">
    <property type="nucleotide sequence ID" value="NZ_QKXH01000005.1"/>
</dbReference>
<keyword evidence="3" id="KW-1185">Reference proteome</keyword>
<evidence type="ECO:0000256" key="1">
    <source>
        <dbReference type="SAM" id="SignalP"/>
    </source>
</evidence>
<organism evidence="2 3">
    <name type="scientific">Flavobacterium aquariorum</name>
    <dbReference type="NCBI Taxonomy" id="2217670"/>
    <lineage>
        <taxon>Bacteria</taxon>
        <taxon>Pseudomonadati</taxon>
        <taxon>Bacteroidota</taxon>
        <taxon>Flavobacteriia</taxon>
        <taxon>Flavobacteriales</taxon>
        <taxon>Flavobacteriaceae</taxon>
        <taxon>Flavobacterium</taxon>
    </lineage>
</organism>
<dbReference type="Pfam" id="PF14356">
    <property type="entry name" value="DUF4403"/>
    <property type="match status" value="1"/>
</dbReference>
<accession>A0A2W7TXL3</accession>
<dbReference type="PROSITE" id="PS51257">
    <property type="entry name" value="PROKAR_LIPOPROTEIN"/>
    <property type="match status" value="1"/>
</dbReference>
<reference evidence="2 3" key="1">
    <citation type="submission" date="2018-06" db="EMBL/GenBank/DDBJ databases">
        <title>Flavobacterium sp IMCC34762, genome.</title>
        <authorList>
            <person name="Joung Y."/>
            <person name="Cho J."/>
            <person name="Song J."/>
        </authorList>
    </citation>
    <scope>NUCLEOTIDE SEQUENCE [LARGE SCALE GENOMIC DNA]</scope>
    <source>
        <strain evidence="2 3">IMCC34762</strain>
    </source>
</reference>
<feature type="signal peptide" evidence="1">
    <location>
        <begin position="1"/>
        <end position="16"/>
    </location>
</feature>
<dbReference type="Proteomes" id="UP000249177">
    <property type="component" value="Unassembled WGS sequence"/>
</dbReference>
<comment type="caution">
    <text evidence="2">The sequence shown here is derived from an EMBL/GenBank/DDBJ whole genome shotgun (WGS) entry which is preliminary data.</text>
</comment>
<dbReference type="InterPro" id="IPR025515">
    <property type="entry name" value="DUF4403"/>
</dbReference>
<gene>
    <name evidence="2" type="ORF">DOS84_08995</name>
</gene>
<dbReference type="OrthoDB" id="617059at2"/>
<name>A0A2W7TXL3_9FLAO</name>
<dbReference type="AlphaFoldDB" id="A0A2W7TXL3"/>
<feature type="chain" id="PRO_5015862501" description="DUF4403 domain-containing protein" evidence="1">
    <location>
        <begin position="17"/>
        <end position="471"/>
    </location>
</feature>
<dbReference type="EMBL" id="QKXH01000005">
    <property type="protein sequence ID" value="PZX93550.1"/>
    <property type="molecule type" value="Genomic_DNA"/>
</dbReference>
<keyword evidence="1" id="KW-0732">Signal</keyword>
<protein>
    <recommendedName>
        <fullName evidence="4">DUF4403 domain-containing protein</fullName>
    </recommendedName>
</protein>
<evidence type="ECO:0008006" key="4">
    <source>
        <dbReference type="Google" id="ProtNLM"/>
    </source>
</evidence>
<evidence type="ECO:0000313" key="3">
    <source>
        <dbReference type="Proteomes" id="UP000249177"/>
    </source>
</evidence>
<evidence type="ECO:0000313" key="2">
    <source>
        <dbReference type="EMBL" id="PZX93550.1"/>
    </source>
</evidence>
<proteinExistence type="predicted"/>
<sequence>MLKSLSILIISLTTLALTTSCSSTSQKIEALKPEPDDAVPLTYTNTPSYINLPVSIKLKDIENQTNTLLNGLIYEDNNIEDDNIEIKVWKQAPITIVNDHGKEGEKIKTVLPLKIWAKYRIGTKTMGVDLYKTQEFNLNGVVTLLSSVNLNNWRLSSKTTLKSLDWVESPTMTVFGKNMPVTYLINPAVSLFKSKIEKSIDTAIEDSMDFKPNVMEALSKICTPLEMSETYKSWLRIVPIEAYSTNAKLKNDSFLLNMGMKCNMETSIGKKPESKFEANKIILKAVDKIPEQISANIAAVSTYQEASKLMTTNFVGQEFGSGSKKVKVQNVAIWHKEGKLVIALDLLGSVNGTIYLTGIPQYNDTTKEIYFDKLDYVLDTKSKLMRTANWLAQGIILRKIEESCRYSIKQNLDEAKQSMMTYLKNYSPMPGVFINGKMEDIQFQKIELTNQAMIAFIKVNGNINVAIDGLK</sequence>